<feature type="non-terminal residue" evidence="2">
    <location>
        <position position="71"/>
    </location>
</feature>
<accession>A0A382FRI9</accession>
<reference evidence="2" key="1">
    <citation type="submission" date="2018-05" db="EMBL/GenBank/DDBJ databases">
        <authorList>
            <person name="Lanie J.A."/>
            <person name="Ng W.-L."/>
            <person name="Kazmierczak K.M."/>
            <person name="Andrzejewski T.M."/>
            <person name="Davidsen T.M."/>
            <person name="Wayne K.J."/>
            <person name="Tettelin H."/>
            <person name="Glass J.I."/>
            <person name="Rusch D."/>
            <person name="Podicherti R."/>
            <person name="Tsui H.-C.T."/>
            <person name="Winkler M.E."/>
        </authorList>
    </citation>
    <scope>NUCLEOTIDE SEQUENCE</scope>
</reference>
<evidence type="ECO:0000256" key="1">
    <source>
        <dbReference type="SAM" id="MobiDB-lite"/>
    </source>
</evidence>
<feature type="region of interest" description="Disordered" evidence="1">
    <location>
        <begin position="1"/>
        <end position="21"/>
    </location>
</feature>
<dbReference type="AlphaFoldDB" id="A0A382FRI9"/>
<sequence>MLRMALESDGSPPEDRTSGIAPLVSIPDLTVASEFSFGWVDANGREIQPNGLGEIDAMIATLAQARGGRVL</sequence>
<dbReference type="EMBL" id="UINC01051277">
    <property type="protein sequence ID" value="SVB65232.1"/>
    <property type="molecule type" value="Genomic_DNA"/>
</dbReference>
<proteinExistence type="predicted"/>
<evidence type="ECO:0000313" key="2">
    <source>
        <dbReference type="EMBL" id="SVB65232.1"/>
    </source>
</evidence>
<protein>
    <submittedName>
        <fullName evidence="2">Uncharacterized protein</fullName>
    </submittedName>
</protein>
<organism evidence="2">
    <name type="scientific">marine metagenome</name>
    <dbReference type="NCBI Taxonomy" id="408172"/>
    <lineage>
        <taxon>unclassified sequences</taxon>
        <taxon>metagenomes</taxon>
        <taxon>ecological metagenomes</taxon>
    </lineage>
</organism>
<name>A0A382FRI9_9ZZZZ</name>
<gene>
    <name evidence="2" type="ORF">METZ01_LOCUS218086</name>
</gene>